<dbReference type="PROSITE" id="PS50829">
    <property type="entry name" value="GYF"/>
    <property type="match status" value="1"/>
</dbReference>
<feature type="domain" description="GYF" evidence="3">
    <location>
        <begin position="403"/>
        <end position="464"/>
    </location>
</feature>
<dbReference type="Proteomes" id="UP000094801">
    <property type="component" value="Unassembled WGS sequence"/>
</dbReference>
<evidence type="ECO:0000256" key="1">
    <source>
        <dbReference type="SAM" id="Coils"/>
    </source>
</evidence>
<feature type="compositionally biased region" description="Acidic residues" evidence="2">
    <location>
        <begin position="36"/>
        <end position="47"/>
    </location>
</feature>
<dbReference type="SMART" id="SM00444">
    <property type="entry name" value="GYF"/>
    <property type="match status" value="1"/>
</dbReference>
<dbReference type="EMBL" id="KV453852">
    <property type="protein sequence ID" value="ODV85501.1"/>
    <property type="molecule type" value="Genomic_DNA"/>
</dbReference>
<keyword evidence="5" id="KW-1185">Reference proteome</keyword>
<feature type="compositionally biased region" description="Acidic residues" evidence="2">
    <location>
        <begin position="211"/>
        <end position="230"/>
    </location>
</feature>
<feature type="region of interest" description="Disordered" evidence="2">
    <location>
        <begin position="29"/>
        <end position="106"/>
    </location>
</feature>
<accession>A0A1E4T1C0</accession>
<feature type="compositionally biased region" description="Acidic residues" evidence="2">
    <location>
        <begin position="72"/>
        <end position="88"/>
    </location>
</feature>
<dbReference type="InterPro" id="IPR003169">
    <property type="entry name" value="GYF"/>
</dbReference>
<protein>
    <recommendedName>
        <fullName evidence="3">GYF domain-containing protein</fullName>
    </recommendedName>
</protein>
<dbReference type="PANTHER" id="PTHR13138">
    <property type="entry name" value="PROTEIN LIN1"/>
    <property type="match status" value="1"/>
</dbReference>
<evidence type="ECO:0000313" key="5">
    <source>
        <dbReference type="Proteomes" id="UP000094801"/>
    </source>
</evidence>
<sequence>MVESKDEERLLLLQDIDARRINRNRVQVEAYQSDSSENDDDQSDDEIVAGTGRKTDVDEKSLTGELNNGNGNDDDDDDDDMFASDDDQEVKNGTTSNTKKIKGPKVLDMDQFEKELYDEDEVELPQIDQEEDMIEGDIDEIQDEESRKIDKETLQKYYEHQEDFQEIDALERARIKKLTGPKIEAFNLKKESKKGTFDENGNYVRKKAKFDEDEDEDNDNESESESDDESEEKKLNTKDSWLSSVTKLDIQKAKEAEESRKEKQRNELKIKRATLISIPTEDIIKRLVRQLQPVETSMELLQRLNGQAKQLKKLKQREKERELRSKIQDIMNDIEMLVERRYAAYDLEREELLRIYSKLTGGKSLELNGGTEKESRKRSREEEEEEEEEVGGDNDSTEISKYDIQWEYKWVNSEDDQDTTDIYGPFDSYTMNEWKKTYFIENPAVVRRVGETGDFIDVFKVNFE</sequence>
<evidence type="ECO:0000313" key="4">
    <source>
        <dbReference type="EMBL" id="ODV85501.1"/>
    </source>
</evidence>
<keyword evidence="1" id="KW-0175">Coiled coil</keyword>
<feature type="compositionally biased region" description="Acidic residues" evidence="2">
    <location>
        <begin position="382"/>
        <end position="396"/>
    </location>
</feature>
<feature type="compositionally biased region" description="Basic and acidic residues" evidence="2">
    <location>
        <begin position="371"/>
        <end position="381"/>
    </location>
</feature>
<dbReference type="Pfam" id="PF02213">
    <property type="entry name" value="GYF"/>
    <property type="match status" value="1"/>
</dbReference>
<dbReference type="AlphaFoldDB" id="A0A1E4T1C0"/>
<feature type="region of interest" description="Disordered" evidence="2">
    <location>
        <begin position="188"/>
        <end position="238"/>
    </location>
</feature>
<dbReference type="STRING" id="983967.A0A1E4T1C0"/>
<evidence type="ECO:0000256" key="2">
    <source>
        <dbReference type="SAM" id="MobiDB-lite"/>
    </source>
</evidence>
<feature type="compositionally biased region" description="Basic and acidic residues" evidence="2">
    <location>
        <begin position="188"/>
        <end position="197"/>
    </location>
</feature>
<organism evidence="4 5">
    <name type="scientific">[Candida] arabinofermentans NRRL YB-2248</name>
    <dbReference type="NCBI Taxonomy" id="983967"/>
    <lineage>
        <taxon>Eukaryota</taxon>
        <taxon>Fungi</taxon>
        <taxon>Dikarya</taxon>
        <taxon>Ascomycota</taxon>
        <taxon>Saccharomycotina</taxon>
        <taxon>Pichiomycetes</taxon>
        <taxon>Pichiales</taxon>
        <taxon>Pichiaceae</taxon>
        <taxon>Ogataea</taxon>
        <taxon>Ogataea/Candida clade</taxon>
    </lineage>
</organism>
<gene>
    <name evidence="4" type="ORF">CANARDRAFT_175958</name>
</gene>
<name>A0A1E4T1C0_9ASCO</name>
<dbReference type="InterPro" id="IPR039905">
    <property type="entry name" value="CD2BP2/Lin1"/>
</dbReference>
<proteinExistence type="predicted"/>
<reference evidence="5" key="1">
    <citation type="submission" date="2016-04" db="EMBL/GenBank/DDBJ databases">
        <title>Comparative genomics of biotechnologically important yeasts.</title>
        <authorList>
            <consortium name="DOE Joint Genome Institute"/>
            <person name="Riley R."/>
            <person name="Haridas S."/>
            <person name="Wolfe K.H."/>
            <person name="Lopes M.R."/>
            <person name="Hittinger C.T."/>
            <person name="Goker M."/>
            <person name="Salamov A."/>
            <person name="Wisecaver J."/>
            <person name="Long T.M."/>
            <person name="Aerts A.L."/>
            <person name="Barry K."/>
            <person name="Choi C."/>
            <person name="Clum A."/>
            <person name="Coughlan A.Y."/>
            <person name="Deshpande S."/>
            <person name="Douglass A.P."/>
            <person name="Hanson S.J."/>
            <person name="Klenk H.-P."/>
            <person name="Labutti K."/>
            <person name="Lapidus A."/>
            <person name="Lindquist E."/>
            <person name="Lipzen A."/>
            <person name="Meier-Kolthoff J.P."/>
            <person name="Ohm R.A."/>
            <person name="Otillar R.P."/>
            <person name="Pangilinan J."/>
            <person name="Peng Y."/>
            <person name="Rokas A."/>
            <person name="Rosa C.A."/>
            <person name="Scheuner C."/>
            <person name="Sibirny A.A."/>
            <person name="Slot J.C."/>
            <person name="Stielow J.B."/>
            <person name="Sun H."/>
            <person name="Kurtzman C.P."/>
            <person name="Blackwell M."/>
            <person name="Grigoriev I.V."/>
            <person name="Jeffries T.W."/>
        </authorList>
    </citation>
    <scope>NUCLEOTIDE SEQUENCE [LARGE SCALE GENOMIC DNA]</scope>
    <source>
        <strain evidence="5">NRRL YB-2248</strain>
    </source>
</reference>
<dbReference type="GO" id="GO:0005682">
    <property type="term" value="C:U5 snRNP"/>
    <property type="evidence" value="ECO:0007669"/>
    <property type="project" value="InterPro"/>
</dbReference>
<dbReference type="Gene3D" id="3.30.1490.40">
    <property type="match status" value="1"/>
</dbReference>
<feature type="coiled-coil region" evidence="1">
    <location>
        <begin position="247"/>
        <end position="340"/>
    </location>
</feature>
<dbReference type="SUPFAM" id="SSF55277">
    <property type="entry name" value="GYF domain"/>
    <property type="match status" value="1"/>
</dbReference>
<dbReference type="InterPro" id="IPR035445">
    <property type="entry name" value="GYF-like_dom_sf"/>
</dbReference>
<dbReference type="PANTHER" id="PTHR13138:SF3">
    <property type="entry name" value="CD2 ANTIGEN CYTOPLASMIC TAIL-BINDING PROTEIN 2"/>
    <property type="match status" value="1"/>
</dbReference>
<evidence type="ECO:0000259" key="3">
    <source>
        <dbReference type="PROSITE" id="PS50829"/>
    </source>
</evidence>
<feature type="region of interest" description="Disordered" evidence="2">
    <location>
        <begin position="366"/>
        <end position="396"/>
    </location>
</feature>
<feature type="compositionally biased region" description="Basic and acidic residues" evidence="2">
    <location>
        <begin position="53"/>
        <end position="62"/>
    </location>
</feature>
<dbReference type="OrthoDB" id="3993261at2759"/>